<feature type="domain" description="HTH araC/xylS-type" evidence="3">
    <location>
        <begin position="215"/>
        <end position="313"/>
    </location>
</feature>
<evidence type="ECO:0000313" key="5">
    <source>
        <dbReference type="Proteomes" id="UP000182764"/>
    </source>
</evidence>
<accession>A0A1H7UA00</accession>
<dbReference type="EMBL" id="FOBM01000001">
    <property type="protein sequence ID" value="SEL93566.1"/>
    <property type="molecule type" value="Genomic_DNA"/>
</dbReference>
<dbReference type="AlphaFoldDB" id="A0A1H7UA00"/>
<keyword evidence="4" id="KW-0238">DNA-binding</keyword>
<sequence>MTSIFFNHVGKEAIPLKNCVRFAPHGQTYHLVNDEVDGFFWEYKTDYFAITIFDFYLKKTLSYAYQLEDFSKYVAFSSHIMCANGEILPPYQQLSSNQSLVLFNQHQTLQTHLHQHSNYYAVNIDFTQKMVDEYLVGRYQLNQDEIFQIFQEANSFIGGRFGKIADEIINYKVSSIGSELFYEIKAKEWLSIIINDYYNRQNEKQINRDDNLALENVKHYINDHLTTTIPQDLLAKIAMMSKTKLKDSFKLKYNMTLTEYIQRRRMSLAEQLLTTTQLEIKEVAIAVGYHSHSRFSSLFKKYIGVYPHDIKKQTSFIQKRLPCDNCQNEICKSQKLAE</sequence>
<dbReference type="PANTHER" id="PTHR47893:SF1">
    <property type="entry name" value="REGULATORY PROTEIN PCHR"/>
    <property type="match status" value="1"/>
</dbReference>
<evidence type="ECO:0000256" key="1">
    <source>
        <dbReference type="ARBA" id="ARBA00023015"/>
    </source>
</evidence>
<keyword evidence="2" id="KW-0804">Transcription</keyword>
<dbReference type="PANTHER" id="PTHR47893">
    <property type="entry name" value="REGULATORY PROTEIN PCHR"/>
    <property type="match status" value="1"/>
</dbReference>
<organism evidence="4 5">
    <name type="scientific">Streptococcus gallolyticus</name>
    <dbReference type="NCBI Taxonomy" id="315405"/>
    <lineage>
        <taxon>Bacteria</taxon>
        <taxon>Bacillati</taxon>
        <taxon>Bacillota</taxon>
        <taxon>Bacilli</taxon>
        <taxon>Lactobacillales</taxon>
        <taxon>Streptococcaceae</taxon>
        <taxon>Streptococcus</taxon>
    </lineage>
</organism>
<dbReference type="Pfam" id="PF12833">
    <property type="entry name" value="HTH_18"/>
    <property type="match status" value="1"/>
</dbReference>
<proteinExistence type="predicted"/>
<evidence type="ECO:0000259" key="3">
    <source>
        <dbReference type="PROSITE" id="PS01124"/>
    </source>
</evidence>
<dbReference type="RefSeq" id="WP_074595410.1">
    <property type="nucleotide sequence ID" value="NZ_FNUH01000002.1"/>
</dbReference>
<dbReference type="PROSITE" id="PS01124">
    <property type="entry name" value="HTH_ARAC_FAMILY_2"/>
    <property type="match status" value="1"/>
</dbReference>
<name>A0A1H7UA00_9STRE</name>
<keyword evidence="1" id="KW-0805">Transcription regulation</keyword>
<dbReference type="Proteomes" id="UP000182764">
    <property type="component" value="Unassembled WGS sequence"/>
</dbReference>
<dbReference type="InterPro" id="IPR053142">
    <property type="entry name" value="PchR_regulatory_protein"/>
</dbReference>
<protein>
    <submittedName>
        <fullName evidence="4">AraC-type DNA-binding protein</fullName>
    </submittedName>
</protein>
<dbReference type="GO" id="GO:0043565">
    <property type="term" value="F:sequence-specific DNA binding"/>
    <property type="evidence" value="ECO:0007669"/>
    <property type="project" value="InterPro"/>
</dbReference>
<evidence type="ECO:0000256" key="2">
    <source>
        <dbReference type="ARBA" id="ARBA00023163"/>
    </source>
</evidence>
<dbReference type="SMART" id="SM00342">
    <property type="entry name" value="HTH_ARAC"/>
    <property type="match status" value="1"/>
</dbReference>
<reference evidence="4 5" key="1">
    <citation type="submission" date="2016-10" db="EMBL/GenBank/DDBJ databases">
        <authorList>
            <person name="de Groot N.N."/>
        </authorList>
    </citation>
    <scope>NUCLEOTIDE SEQUENCE [LARGE SCALE GENOMIC DNA]</scope>
    <source>
        <strain evidence="4 5">VTM1R29</strain>
    </source>
</reference>
<evidence type="ECO:0000313" key="4">
    <source>
        <dbReference type="EMBL" id="SEL93566.1"/>
    </source>
</evidence>
<gene>
    <name evidence="4" type="ORF">SAMN04487839_101313</name>
</gene>
<dbReference type="InterPro" id="IPR009057">
    <property type="entry name" value="Homeodomain-like_sf"/>
</dbReference>
<dbReference type="InterPro" id="IPR018060">
    <property type="entry name" value="HTH_AraC"/>
</dbReference>
<dbReference type="GO" id="GO:0003700">
    <property type="term" value="F:DNA-binding transcription factor activity"/>
    <property type="evidence" value="ECO:0007669"/>
    <property type="project" value="InterPro"/>
</dbReference>
<dbReference type="Gene3D" id="1.10.10.60">
    <property type="entry name" value="Homeodomain-like"/>
    <property type="match status" value="2"/>
</dbReference>
<dbReference type="SUPFAM" id="SSF46689">
    <property type="entry name" value="Homeodomain-like"/>
    <property type="match status" value="1"/>
</dbReference>